<organism evidence="3 4">
    <name type="scientific">Chromobacterium haemolyticum</name>
    <dbReference type="NCBI Taxonomy" id="394935"/>
    <lineage>
        <taxon>Bacteria</taxon>
        <taxon>Pseudomonadati</taxon>
        <taxon>Pseudomonadota</taxon>
        <taxon>Betaproteobacteria</taxon>
        <taxon>Neisseriales</taxon>
        <taxon>Chromobacteriaceae</taxon>
        <taxon>Chromobacterium</taxon>
    </lineage>
</organism>
<feature type="domain" description="Bacteriophage Mx8 p63 C-terminal" evidence="2">
    <location>
        <begin position="198"/>
        <end position="289"/>
    </location>
</feature>
<dbReference type="InterPro" id="IPR018874">
    <property type="entry name" value="Phage_Mx8_p63_C"/>
</dbReference>
<evidence type="ECO:0000256" key="1">
    <source>
        <dbReference type="SAM" id="MobiDB-lite"/>
    </source>
</evidence>
<evidence type="ECO:0000259" key="2">
    <source>
        <dbReference type="Pfam" id="PF10546"/>
    </source>
</evidence>
<dbReference type="Proteomes" id="UP000192721">
    <property type="component" value="Unassembled WGS sequence"/>
</dbReference>
<dbReference type="Pfam" id="PF10546">
    <property type="entry name" value="P63C"/>
    <property type="match status" value="1"/>
</dbReference>
<dbReference type="RefSeq" id="WP_081554886.1">
    <property type="nucleotide sequence ID" value="NZ_MUKV01000005.1"/>
</dbReference>
<name>A0A1W0D5J2_9NEIS</name>
<accession>A0A1W0D5J2</accession>
<proteinExistence type="predicted"/>
<protein>
    <recommendedName>
        <fullName evidence="2">Bacteriophage Mx8 p63 C-terminal domain-containing protein</fullName>
    </recommendedName>
</protein>
<reference evidence="3 4" key="1">
    <citation type="submission" date="2017-02" db="EMBL/GenBank/DDBJ databases">
        <title>Chromobacterium haemolyticum H5244.</title>
        <authorList>
            <person name="Gulvik C.A."/>
        </authorList>
    </citation>
    <scope>NUCLEOTIDE SEQUENCE [LARGE SCALE GENOMIC DNA]</scope>
    <source>
        <strain evidence="3 4">H5244</strain>
    </source>
</reference>
<feature type="compositionally biased region" description="Basic and acidic residues" evidence="1">
    <location>
        <begin position="20"/>
        <end position="35"/>
    </location>
</feature>
<feature type="region of interest" description="Disordered" evidence="1">
    <location>
        <begin position="1"/>
        <end position="35"/>
    </location>
</feature>
<gene>
    <name evidence="3" type="ORF">B0T45_05800</name>
</gene>
<sequence length="332" mass="36783">MNDDATGKAIGGKARAAKMTPEERKESSRKAVEARKAKASLPKASHIGVLKLGELALQCAVLPDGKRVISRNGVTVALGIVKGGNSAGAGGELPVFLAHKALKPFIDADLEEVVKSPIVYLDSKNNSEAYGLDAALLPKVCEVWLRARDAKALQDRQLPIAINADILMRGLAQVGIIALIDEATGYQRDREKDALAKILEAFVAKELQPWLKTFPDEYYKQIFRLYDLPYPPAGKSSWRPGFIGKLTNEVVYARIAPELLPELKKAASRAQKKARLHQWLTEDLGHPKLREHLSSIVTLLKLSRTPDDFKEKVDMIHPRFGQTYLMDFEEQE</sequence>
<dbReference type="EMBL" id="MUKV01000005">
    <property type="protein sequence ID" value="OQS42305.1"/>
    <property type="molecule type" value="Genomic_DNA"/>
</dbReference>
<evidence type="ECO:0000313" key="3">
    <source>
        <dbReference type="EMBL" id="OQS42305.1"/>
    </source>
</evidence>
<dbReference type="AlphaFoldDB" id="A0A1W0D5J2"/>
<evidence type="ECO:0000313" key="4">
    <source>
        <dbReference type="Proteomes" id="UP000192721"/>
    </source>
</evidence>
<comment type="caution">
    <text evidence="3">The sequence shown here is derived from an EMBL/GenBank/DDBJ whole genome shotgun (WGS) entry which is preliminary data.</text>
</comment>
<feature type="compositionally biased region" description="Low complexity" evidence="1">
    <location>
        <begin position="7"/>
        <end position="18"/>
    </location>
</feature>